<evidence type="ECO:0000256" key="1">
    <source>
        <dbReference type="SAM" id="SignalP"/>
    </source>
</evidence>
<dbReference type="Proteomes" id="UP001524944">
    <property type="component" value="Unassembled WGS sequence"/>
</dbReference>
<feature type="signal peptide" evidence="1">
    <location>
        <begin position="1"/>
        <end position="20"/>
    </location>
</feature>
<dbReference type="EMBL" id="JANPWE010000001">
    <property type="protein sequence ID" value="MCR6544580.1"/>
    <property type="molecule type" value="Genomic_DNA"/>
</dbReference>
<comment type="caution">
    <text evidence="2">The sequence shown here is derived from an EMBL/GenBank/DDBJ whole genome shotgun (WGS) entry which is preliminary data.</text>
</comment>
<keyword evidence="3" id="KW-1185">Reference proteome</keyword>
<gene>
    <name evidence="2" type="ORF">NVS47_03465</name>
</gene>
<dbReference type="SUPFAM" id="SSF82171">
    <property type="entry name" value="DPP6 N-terminal domain-like"/>
    <property type="match status" value="1"/>
</dbReference>
<sequence>MLRILLILFTVMLFPITSFAADWDNYWVSGWHDDNSNYDIYNLRPRNEKVTDNAVIMHNLDQDEWVRLEERFCVLYKPLKPYDVKLPEAWIAKKGEKFNPYINYYYDIGNNRLILGKQYQISPDEKWGLQYNDYYGSGGRTKSFLLKNLENGTIEERPELANPGDYSRFYWLPDSTILFYKYSQNERQNVIYIFYPETNEFKKVISGSLYAYDGKTNQILFVKNEPKRENLTLDLSTRLEKREMDWERFYLSPDEASKVPIPPEDMQMAGVKVITPEETVRYEHEIGISDQVIPVPYVFKRENKEFIPLRPLMESLGIKININQLGSFVWEYQVSYREKKFTLSEGEYINYKWQLFVTPDVLKKMGLPEFTISPIKADSL</sequence>
<proteinExistence type="predicted"/>
<protein>
    <recommendedName>
        <fullName evidence="4">Copper amine oxidase-like N-terminal domain-containing protein</fullName>
    </recommendedName>
</protein>
<accession>A0ABT1Y135</accession>
<organism evidence="2 3">
    <name type="scientific">Dehalobacterium formicoaceticum</name>
    <dbReference type="NCBI Taxonomy" id="51515"/>
    <lineage>
        <taxon>Bacteria</taxon>
        <taxon>Bacillati</taxon>
        <taxon>Bacillota</taxon>
        <taxon>Clostridia</taxon>
        <taxon>Eubacteriales</taxon>
        <taxon>Peptococcaceae</taxon>
        <taxon>Dehalobacterium</taxon>
    </lineage>
</organism>
<name>A0ABT1Y135_9FIRM</name>
<keyword evidence="1" id="KW-0732">Signal</keyword>
<evidence type="ECO:0000313" key="3">
    <source>
        <dbReference type="Proteomes" id="UP001524944"/>
    </source>
</evidence>
<feature type="chain" id="PRO_5046746379" description="Copper amine oxidase-like N-terminal domain-containing protein" evidence="1">
    <location>
        <begin position="21"/>
        <end position="380"/>
    </location>
</feature>
<evidence type="ECO:0000313" key="2">
    <source>
        <dbReference type="EMBL" id="MCR6544580.1"/>
    </source>
</evidence>
<dbReference type="RefSeq" id="WP_257912098.1">
    <property type="nucleotide sequence ID" value="NZ_JANPWE010000001.1"/>
</dbReference>
<reference evidence="2 3" key="1">
    <citation type="submission" date="2022-08" db="EMBL/GenBank/DDBJ databases">
        <title>Proteogenomics of the novel Dehalobacterium formicoaceticum strain EZ94 highlights a key role of methyltransferases during anaerobic dichloromethane degradation.</title>
        <authorList>
            <person name="Wasmund K."/>
        </authorList>
    </citation>
    <scope>NUCLEOTIDE SEQUENCE [LARGE SCALE GENOMIC DNA]</scope>
    <source>
        <strain evidence="2 3">EZ94</strain>
    </source>
</reference>
<evidence type="ECO:0008006" key="4">
    <source>
        <dbReference type="Google" id="ProtNLM"/>
    </source>
</evidence>